<reference evidence="4" key="1">
    <citation type="submission" date="2016-11" db="EMBL/GenBank/DDBJ databases">
        <authorList>
            <person name="Varghese N."/>
            <person name="Submissions S."/>
        </authorList>
    </citation>
    <scope>NUCLEOTIDE SEQUENCE [LARGE SCALE GENOMIC DNA]</scope>
    <source>
        <strain evidence="4">DSM 22623</strain>
    </source>
</reference>
<proteinExistence type="predicted"/>
<name>A0A1M6D3Q7_9FLAO</name>
<dbReference type="OrthoDB" id="9773582at2"/>
<feature type="chain" id="PRO_5012929085" evidence="1">
    <location>
        <begin position="20"/>
        <end position="260"/>
    </location>
</feature>
<evidence type="ECO:0000259" key="2">
    <source>
        <dbReference type="SMART" id="SM00014"/>
    </source>
</evidence>
<dbReference type="Proteomes" id="UP000184432">
    <property type="component" value="Unassembled WGS sequence"/>
</dbReference>
<dbReference type="InterPro" id="IPR000326">
    <property type="entry name" value="PAP2/HPO"/>
</dbReference>
<dbReference type="CDD" id="cd03394">
    <property type="entry name" value="PAP2_like_5"/>
    <property type="match status" value="1"/>
</dbReference>
<protein>
    <submittedName>
        <fullName evidence="3">PAP2 superfamily protein</fullName>
    </submittedName>
</protein>
<keyword evidence="1" id="KW-0732">Signal</keyword>
<gene>
    <name evidence="3" type="ORF">SAMN04488508_102415</name>
</gene>
<dbReference type="InterPro" id="IPR036938">
    <property type="entry name" value="PAP2/HPO_sf"/>
</dbReference>
<sequence length="260" mass="29327">MKKIISLWLVCLCCHTSIAQLTPKSEQKNDFTKYYQTEQSVKKRKLTGRLVPIALITTGVLLSTNDFEQSLQKDLRSSIGNDFNTKIDDYTRYIPVLQMYTADILGVKAQNHWFDQTKILILSSLLSNGTSTLLKKEIYKKRPGDYAENSTHANSFPSGHTTTAFTTASVLYEEFKDTSPALAYSGYAFAVMTGALRMMNNAHYLSDVLVGAGIGILATKVVYHFEYLFDWNPFKNLKGVAFAPQYNDSYGLGFYFTKVF</sequence>
<evidence type="ECO:0000313" key="3">
    <source>
        <dbReference type="EMBL" id="SHI67713.1"/>
    </source>
</evidence>
<organism evidence="3 4">
    <name type="scientific">Aquimarina spongiae</name>
    <dbReference type="NCBI Taxonomy" id="570521"/>
    <lineage>
        <taxon>Bacteria</taxon>
        <taxon>Pseudomonadati</taxon>
        <taxon>Bacteroidota</taxon>
        <taxon>Flavobacteriia</taxon>
        <taxon>Flavobacteriales</taxon>
        <taxon>Flavobacteriaceae</taxon>
        <taxon>Aquimarina</taxon>
    </lineage>
</organism>
<accession>A0A1M6D3Q7</accession>
<keyword evidence="4" id="KW-1185">Reference proteome</keyword>
<evidence type="ECO:0000313" key="4">
    <source>
        <dbReference type="Proteomes" id="UP000184432"/>
    </source>
</evidence>
<dbReference type="AlphaFoldDB" id="A0A1M6D3Q7"/>
<dbReference type="SMART" id="SM00014">
    <property type="entry name" value="acidPPc"/>
    <property type="match status" value="1"/>
</dbReference>
<dbReference type="EMBL" id="FQYP01000002">
    <property type="protein sequence ID" value="SHI67713.1"/>
    <property type="molecule type" value="Genomic_DNA"/>
</dbReference>
<dbReference type="SUPFAM" id="SSF48317">
    <property type="entry name" value="Acid phosphatase/Vanadium-dependent haloperoxidase"/>
    <property type="match status" value="1"/>
</dbReference>
<evidence type="ECO:0000256" key="1">
    <source>
        <dbReference type="SAM" id="SignalP"/>
    </source>
</evidence>
<dbReference type="RefSeq" id="WP_073315178.1">
    <property type="nucleotide sequence ID" value="NZ_FQYP01000002.1"/>
</dbReference>
<dbReference type="Pfam" id="PF01569">
    <property type="entry name" value="PAP2"/>
    <property type="match status" value="1"/>
</dbReference>
<feature type="signal peptide" evidence="1">
    <location>
        <begin position="1"/>
        <end position="19"/>
    </location>
</feature>
<dbReference type="STRING" id="570521.SAMN04488508_102415"/>
<dbReference type="Gene3D" id="1.20.144.10">
    <property type="entry name" value="Phosphatidic acid phosphatase type 2/haloperoxidase"/>
    <property type="match status" value="1"/>
</dbReference>
<feature type="domain" description="Phosphatidic acid phosphatase type 2/haloperoxidase" evidence="2">
    <location>
        <begin position="116"/>
        <end position="223"/>
    </location>
</feature>